<feature type="domain" description="ParB-like N-terminal" evidence="2">
    <location>
        <begin position="75"/>
        <end position="173"/>
    </location>
</feature>
<gene>
    <name evidence="3" type="ORF">FHS72_003553</name>
</gene>
<feature type="compositionally biased region" description="Basic and acidic residues" evidence="1">
    <location>
        <begin position="19"/>
        <end position="30"/>
    </location>
</feature>
<dbReference type="GO" id="GO:0007059">
    <property type="term" value="P:chromosome segregation"/>
    <property type="evidence" value="ECO:0007669"/>
    <property type="project" value="TreeGrafter"/>
</dbReference>
<keyword evidence="4" id="KW-1185">Reference proteome</keyword>
<dbReference type="RefSeq" id="WP_183531019.1">
    <property type="nucleotide sequence ID" value="NZ_JACIJM010000016.1"/>
</dbReference>
<dbReference type="InterPro" id="IPR036086">
    <property type="entry name" value="ParB/Sulfiredoxin_sf"/>
</dbReference>
<dbReference type="AlphaFoldDB" id="A0A7W9BNT2"/>
<evidence type="ECO:0000313" key="4">
    <source>
        <dbReference type="Proteomes" id="UP000535415"/>
    </source>
</evidence>
<dbReference type="Gene3D" id="3.90.1530.10">
    <property type="entry name" value="Conserved hypothetical protein from pyrococcus furiosus pfu- 392566-001, ParB domain"/>
    <property type="match status" value="1"/>
</dbReference>
<dbReference type="Proteomes" id="UP000535415">
    <property type="component" value="Unassembled WGS sequence"/>
</dbReference>
<protein>
    <submittedName>
        <fullName evidence="3">ParB family chromosome partitioning protein</fullName>
    </submittedName>
</protein>
<feature type="region of interest" description="Disordered" evidence="1">
    <location>
        <begin position="1"/>
        <end position="34"/>
    </location>
</feature>
<evidence type="ECO:0000313" key="3">
    <source>
        <dbReference type="EMBL" id="MBB5723906.1"/>
    </source>
</evidence>
<dbReference type="PANTHER" id="PTHR33375:SF1">
    <property type="entry name" value="CHROMOSOME-PARTITIONING PROTEIN PARB-RELATED"/>
    <property type="match status" value="1"/>
</dbReference>
<reference evidence="3 4" key="1">
    <citation type="submission" date="2020-08" db="EMBL/GenBank/DDBJ databases">
        <title>Genomic Encyclopedia of Type Strains, Phase IV (KMG-IV): sequencing the most valuable type-strain genomes for metagenomic binning, comparative biology and taxonomic classification.</title>
        <authorList>
            <person name="Goeker M."/>
        </authorList>
    </citation>
    <scope>NUCLEOTIDE SEQUENCE [LARGE SCALE GENOMIC DNA]</scope>
    <source>
        <strain evidence="3 4">DSM 101064</strain>
    </source>
</reference>
<dbReference type="InterPro" id="IPR050336">
    <property type="entry name" value="Chromosome_partition/occlusion"/>
</dbReference>
<dbReference type="SMART" id="SM00470">
    <property type="entry name" value="ParB"/>
    <property type="match status" value="1"/>
</dbReference>
<dbReference type="PANTHER" id="PTHR33375">
    <property type="entry name" value="CHROMOSOME-PARTITIONING PROTEIN PARB-RELATED"/>
    <property type="match status" value="1"/>
</dbReference>
<accession>A0A7W9BNT2</accession>
<evidence type="ECO:0000256" key="1">
    <source>
        <dbReference type="SAM" id="MobiDB-lite"/>
    </source>
</evidence>
<dbReference type="EMBL" id="JACIJM010000016">
    <property type="protein sequence ID" value="MBB5723906.1"/>
    <property type="molecule type" value="Genomic_DNA"/>
</dbReference>
<dbReference type="Pfam" id="PF02195">
    <property type="entry name" value="ParB_N"/>
    <property type="match status" value="1"/>
</dbReference>
<dbReference type="InterPro" id="IPR003115">
    <property type="entry name" value="ParB_N"/>
</dbReference>
<sequence>MAKRRLDPPSADQLAAMDAEFRSETPERPGRGAAPIAQVAGEAAQLGSSETPAAKLNRLDADKLRDAVKSGLLIQEIPLDQIKTDDLVRDRTIIDEGELNELIAAITISGLRLPIEVYKDGQGAYQLISGYRRMLAFQSLNKAYDGGYGAIKAIVREPRDMATSFMAMVEENEIRANLSHYERGRIAVLAARQGAFPSTDDAIAKLFIAASKSKRSKVKSFAEVFECLGDVLKFPEDLTERRGLRIAAAIRHGVEDRLRDALEAGQGSSVDAEWGLLEPIIDSVEAAPKPATKMGRPKARPLPAQGNEIKLSSGVKLTCSSDSKGYFIRISGPSVDAETLDAAMQEIAHLFEAP</sequence>
<comment type="caution">
    <text evidence="3">The sequence shown here is derived from an EMBL/GenBank/DDBJ whole genome shotgun (WGS) entry which is preliminary data.</text>
</comment>
<organism evidence="3 4">
    <name type="scientific">Yoonia ponticola</name>
    <dbReference type="NCBI Taxonomy" id="1524255"/>
    <lineage>
        <taxon>Bacteria</taxon>
        <taxon>Pseudomonadati</taxon>
        <taxon>Pseudomonadota</taxon>
        <taxon>Alphaproteobacteria</taxon>
        <taxon>Rhodobacterales</taxon>
        <taxon>Paracoccaceae</taxon>
        <taxon>Yoonia</taxon>
    </lineage>
</organism>
<dbReference type="GO" id="GO:0005694">
    <property type="term" value="C:chromosome"/>
    <property type="evidence" value="ECO:0007669"/>
    <property type="project" value="TreeGrafter"/>
</dbReference>
<dbReference type="SUPFAM" id="SSF110849">
    <property type="entry name" value="ParB/Sulfiredoxin"/>
    <property type="match status" value="1"/>
</dbReference>
<proteinExistence type="predicted"/>
<evidence type="ECO:0000259" key="2">
    <source>
        <dbReference type="SMART" id="SM00470"/>
    </source>
</evidence>
<name>A0A7W9BNT2_9RHOB</name>